<dbReference type="Pfam" id="PF00939">
    <property type="entry name" value="Na_sulph_symp"/>
    <property type="match status" value="1"/>
</dbReference>
<evidence type="ECO:0000256" key="4">
    <source>
        <dbReference type="ARBA" id="ARBA00022692"/>
    </source>
</evidence>
<feature type="transmembrane region" description="Helical" evidence="8">
    <location>
        <begin position="6"/>
        <end position="24"/>
    </location>
</feature>
<proteinExistence type="inferred from homology"/>
<feature type="transmembrane region" description="Helical" evidence="8">
    <location>
        <begin position="442"/>
        <end position="460"/>
    </location>
</feature>
<accession>A0A1W2CMJ0</accession>
<evidence type="ECO:0000256" key="1">
    <source>
        <dbReference type="ARBA" id="ARBA00004141"/>
    </source>
</evidence>
<feature type="transmembrane region" description="Helical" evidence="8">
    <location>
        <begin position="80"/>
        <end position="98"/>
    </location>
</feature>
<evidence type="ECO:0000256" key="3">
    <source>
        <dbReference type="ARBA" id="ARBA00020150"/>
    </source>
</evidence>
<evidence type="ECO:0000256" key="6">
    <source>
        <dbReference type="ARBA" id="ARBA00023136"/>
    </source>
</evidence>
<dbReference type="GO" id="GO:1905039">
    <property type="term" value="P:carboxylic acid transmembrane transport"/>
    <property type="evidence" value="ECO:0007669"/>
    <property type="project" value="UniProtKB-ARBA"/>
</dbReference>
<keyword evidence="6 8" id="KW-0472">Membrane</keyword>
<feature type="transmembrane region" description="Helical" evidence="8">
    <location>
        <begin position="212"/>
        <end position="232"/>
    </location>
</feature>
<protein>
    <recommendedName>
        <fullName evidence="3">Sodium-dependent dicarboxylate transporter SdcS</fullName>
    </recommendedName>
    <alternativeName>
        <fullName evidence="7">Na(+)/dicarboxylate symporter</fullName>
    </alternativeName>
</protein>
<gene>
    <name evidence="9" type="ORF">SAMN04488500_11111</name>
</gene>
<evidence type="ECO:0000256" key="2">
    <source>
        <dbReference type="ARBA" id="ARBA00006772"/>
    </source>
</evidence>
<evidence type="ECO:0000313" key="9">
    <source>
        <dbReference type="EMBL" id="SMC86439.1"/>
    </source>
</evidence>
<feature type="transmembrane region" description="Helical" evidence="8">
    <location>
        <begin position="36"/>
        <end position="68"/>
    </location>
</feature>
<dbReference type="Proteomes" id="UP000192738">
    <property type="component" value="Unassembled WGS sequence"/>
</dbReference>
<dbReference type="EMBL" id="FWXI01000011">
    <property type="protein sequence ID" value="SMC86439.1"/>
    <property type="molecule type" value="Genomic_DNA"/>
</dbReference>
<dbReference type="PANTHER" id="PTHR10283:SF82">
    <property type="entry name" value="SOLUTE CARRIER FAMILY 13 MEMBER 2"/>
    <property type="match status" value="1"/>
</dbReference>
<feature type="transmembrane region" description="Helical" evidence="8">
    <location>
        <begin position="289"/>
        <end position="309"/>
    </location>
</feature>
<reference evidence="9 10" key="1">
    <citation type="submission" date="2017-04" db="EMBL/GenBank/DDBJ databases">
        <authorList>
            <person name="Afonso C.L."/>
            <person name="Miller P.J."/>
            <person name="Scott M.A."/>
            <person name="Spackman E."/>
            <person name="Goraichik I."/>
            <person name="Dimitrov K.M."/>
            <person name="Suarez D.L."/>
            <person name="Swayne D.E."/>
        </authorList>
    </citation>
    <scope>NUCLEOTIDE SEQUENCE [LARGE SCALE GENOMIC DNA]</scope>
    <source>
        <strain evidence="9 10">DSM 5090</strain>
    </source>
</reference>
<feature type="transmembrane region" description="Helical" evidence="8">
    <location>
        <begin position="171"/>
        <end position="192"/>
    </location>
</feature>
<dbReference type="OrthoDB" id="9765532at2"/>
<keyword evidence="5 8" id="KW-1133">Transmembrane helix</keyword>
<feature type="transmembrane region" description="Helical" evidence="8">
    <location>
        <begin position="356"/>
        <end position="375"/>
    </location>
</feature>
<evidence type="ECO:0000313" key="10">
    <source>
        <dbReference type="Proteomes" id="UP000192738"/>
    </source>
</evidence>
<feature type="transmembrane region" description="Helical" evidence="8">
    <location>
        <begin position="119"/>
        <end position="136"/>
    </location>
</feature>
<dbReference type="STRING" id="112901.SAMN04488500_11111"/>
<keyword evidence="10" id="KW-1185">Reference proteome</keyword>
<dbReference type="PANTHER" id="PTHR10283">
    <property type="entry name" value="SOLUTE CARRIER FAMILY 13 MEMBER"/>
    <property type="match status" value="1"/>
</dbReference>
<evidence type="ECO:0000256" key="7">
    <source>
        <dbReference type="ARBA" id="ARBA00031174"/>
    </source>
</evidence>
<dbReference type="GO" id="GO:0008514">
    <property type="term" value="F:organic anion transmembrane transporter activity"/>
    <property type="evidence" value="ECO:0007669"/>
    <property type="project" value="UniProtKB-ARBA"/>
</dbReference>
<feature type="transmembrane region" description="Helical" evidence="8">
    <location>
        <begin position="387"/>
        <end position="408"/>
    </location>
</feature>
<evidence type="ECO:0000256" key="5">
    <source>
        <dbReference type="ARBA" id="ARBA00022989"/>
    </source>
</evidence>
<organism evidence="9 10">
    <name type="scientific">Sporomusa malonica</name>
    <dbReference type="NCBI Taxonomy" id="112901"/>
    <lineage>
        <taxon>Bacteria</taxon>
        <taxon>Bacillati</taxon>
        <taxon>Bacillota</taxon>
        <taxon>Negativicutes</taxon>
        <taxon>Selenomonadales</taxon>
        <taxon>Sporomusaceae</taxon>
        <taxon>Sporomusa</taxon>
    </lineage>
</organism>
<comment type="subcellular location">
    <subcellularLocation>
        <location evidence="1">Membrane</location>
        <topology evidence="1">Multi-pass membrane protein</topology>
    </subcellularLocation>
</comment>
<dbReference type="InterPro" id="IPR001898">
    <property type="entry name" value="SLC13A/DASS"/>
</dbReference>
<comment type="similarity">
    <text evidence="2">Belongs to the SLC13A/DASS transporter (TC 2.A.47) family. NADC subfamily.</text>
</comment>
<name>A0A1W2CMJ0_9FIRM</name>
<dbReference type="AlphaFoldDB" id="A0A1W2CMJ0"/>
<feature type="transmembrane region" description="Helical" evidence="8">
    <location>
        <begin position="321"/>
        <end position="344"/>
    </location>
</feature>
<dbReference type="RefSeq" id="WP_084576265.1">
    <property type="nucleotide sequence ID" value="NZ_CP155572.1"/>
</dbReference>
<dbReference type="NCBIfam" id="TIGR00785">
    <property type="entry name" value="dass"/>
    <property type="match status" value="1"/>
</dbReference>
<evidence type="ECO:0000256" key="8">
    <source>
        <dbReference type="SAM" id="Phobius"/>
    </source>
</evidence>
<dbReference type="GO" id="GO:0005886">
    <property type="term" value="C:plasma membrane"/>
    <property type="evidence" value="ECO:0007669"/>
    <property type="project" value="TreeGrafter"/>
</dbReference>
<keyword evidence="4 8" id="KW-0812">Transmembrane</keyword>
<sequence>MGKQKWLYLLVACACLFGVIWLTPEMKGLTLEGKKSIGVAIFAIIVWVSQALDDAISGLVIVFLLAALGATKLANAFSGYSNTAVWLIVIGFIMAGCMEKSGLSKRIALVLVNSAKGSAVKVYWAVALVMLVTSFLVPSITARTLLMLPIIVGIGQAFGAKQGESNIVKALLFIVAMSGTMMSIGILTAHVGNPITAGLIEVATKQTISWSAWFKIGAPPAFLLAAISVFVLQKMWAPEIKTLGQGQDYVRKELNALGRFTSQEKYTMVVFLITLVLWATDSVHKVNVVLVGMVSVVLLLWPGSGIMAWKEAQQKVPWNIFVLYGAGLSMGTALVTSGAAKWLAGTMLGPIASIPHATQMIILIWIATALQIFFTGGGPKTTALTPIVIAHAVAIGADPLVFALILGMNMQHQYLLPVSNMPNAIAIGTGQVTSGEIIKTGAVMSILAATFMSIMVLTYWKWVGVVQ</sequence>